<organism evidence="3 4">
    <name type="scientific">Paenibacillus qinlingensis</name>
    <dbReference type="NCBI Taxonomy" id="1837343"/>
    <lineage>
        <taxon>Bacteria</taxon>
        <taxon>Bacillati</taxon>
        <taxon>Bacillota</taxon>
        <taxon>Bacilli</taxon>
        <taxon>Bacillales</taxon>
        <taxon>Paenibacillaceae</taxon>
        <taxon>Paenibacillus</taxon>
    </lineage>
</organism>
<dbReference type="Proteomes" id="UP001267290">
    <property type="component" value="Unassembled WGS sequence"/>
</dbReference>
<keyword evidence="4" id="KW-1185">Reference proteome</keyword>
<feature type="region of interest" description="Disordered" evidence="1">
    <location>
        <begin position="224"/>
        <end position="249"/>
    </location>
</feature>
<evidence type="ECO:0000313" key="4">
    <source>
        <dbReference type="Proteomes" id="UP001267290"/>
    </source>
</evidence>
<accession>A0ABU1NVR5</accession>
<name>A0ABU1NVR5_9BACL</name>
<dbReference type="InterPro" id="IPR031571">
    <property type="entry name" value="RcpC_dom"/>
</dbReference>
<feature type="domain" description="Flp pilus assembly protein RcpC/CpaB" evidence="2">
    <location>
        <begin position="122"/>
        <end position="220"/>
    </location>
</feature>
<comment type="caution">
    <text evidence="3">The sequence shown here is derived from an EMBL/GenBank/DDBJ whole genome shotgun (WGS) entry which is preliminary data.</text>
</comment>
<evidence type="ECO:0000259" key="2">
    <source>
        <dbReference type="Pfam" id="PF16976"/>
    </source>
</evidence>
<dbReference type="RefSeq" id="WP_310499140.1">
    <property type="nucleotide sequence ID" value="NZ_JAVDSB010000004.1"/>
</dbReference>
<protein>
    <submittedName>
        <fullName evidence="3">Flp pilus assembly protein CpaB</fullName>
    </submittedName>
</protein>
<gene>
    <name evidence="3" type="ORF">J2736_002754</name>
</gene>
<dbReference type="InterPro" id="IPR017592">
    <property type="entry name" value="Pilus_assmbl_Flp-typ_CpaB"/>
</dbReference>
<evidence type="ECO:0000256" key="1">
    <source>
        <dbReference type="SAM" id="MobiDB-lite"/>
    </source>
</evidence>
<reference evidence="3 4" key="1">
    <citation type="submission" date="2023-07" db="EMBL/GenBank/DDBJ databases">
        <title>Sorghum-associated microbial communities from plants grown in Nebraska, USA.</title>
        <authorList>
            <person name="Schachtman D."/>
        </authorList>
    </citation>
    <scope>NUCLEOTIDE SEQUENCE [LARGE SCALE GENOMIC DNA]</scope>
    <source>
        <strain evidence="3 4">CC258</strain>
    </source>
</reference>
<dbReference type="Pfam" id="PF16976">
    <property type="entry name" value="RcpC"/>
    <property type="match status" value="1"/>
</dbReference>
<dbReference type="EMBL" id="JAVDSB010000004">
    <property type="protein sequence ID" value="MDR6551565.1"/>
    <property type="molecule type" value="Genomic_DNA"/>
</dbReference>
<evidence type="ECO:0000313" key="3">
    <source>
        <dbReference type="EMBL" id="MDR6551565.1"/>
    </source>
</evidence>
<sequence length="249" mass="26829">MKSTWVRVSLGIVLSVIIAFVSHAYLKSLRDEVTVVVAAVDIPVQTAMKPDMFTTIQVNTSSQHLLAPNAIRNVSDLTGAMAMDSFKKGEVIVNDVRKVIPSEQTTTDGSKINISDLGRSFYIPADKKAISISLDAEGSLGYSLKKGDIVDVIFTSSSTDAESSYSTTILQGIEIFEVEAISEKDRANRTSGQNITLLVSSQAAQDLAFAKRKGKIDLLLDSSRVGERSAKPQNPTSSQKFKPAGGKKE</sequence>
<dbReference type="NCBIfam" id="TIGR03177">
    <property type="entry name" value="pilus_cpaB"/>
    <property type="match status" value="1"/>
</dbReference>
<dbReference type="CDD" id="cd11614">
    <property type="entry name" value="SAF_CpaB_FlgA_like"/>
    <property type="match status" value="1"/>
</dbReference>
<feature type="compositionally biased region" description="Polar residues" evidence="1">
    <location>
        <begin position="231"/>
        <end position="240"/>
    </location>
</feature>
<proteinExistence type="predicted"/>